<dbReference type="SUPFAM" id="SSF53067">
    <property type="entry name" value="Actin-like ATPase domain"/>
    <property type="match status" value="1"/>
</dbReference>
<dbReference type="EC" id="2.7.1.4" evidence="11"/>
<dbReference type="InterPro" id="IPR049874">
    <property type="entry name" value="ROK_cs"/>
</dbReference>
<keyword evidence="8" id="KW-0067">ATP-binding</keyword>
<dbReference type="InterPro" id="IPR051804">
    <property type="entry name" value="Carb_Metab_Reg_Kinase/Isom"/>
</dbReference>
<evidence type="ECO:0000256" key="9">
    <source>
        <dbReference type="ARBA" id="ARBA00022842"/>
    </source>
</evidence>
<evidence type="ECO:0000256" key="2">
    <source>
        <dbReference type="ARBA" id="ARBA00006479"/>
    </source>
</evidence>
<dbReference type="GO" id="GO:0008865">
    <property type="term" value="F:fructokinase activity"/>
    <property type="evidence" value="ECO:0007669"/>
    <property type="project" value="UniProtKB-EC"/>
</dbReference>
<keyword evidence="6" id="KW-0418">Kinase</keyword>
<dbReference type="InterPro" id="IPR000600">
    <property type="entry name" value="ROK"/>
</dbReference>
<comment type="catalytic activity">
    <reaction evidence="12">
        <text>D-fructose + ATP = D-fructose 6-phosphate + ADP + H(+)</text>
        <dbReference type="Rhea" id="RHEA:16125"/>
        <dbReference type="ChEBI" id="CHEBI:15378"/>
        <dbReference type="ChEBI" id="CHEBI:30616"/>
        <dbReference type="ChEBI" id="CHEBI:37721"/>
        <dbReference type="ChEBI" id="CHEBI:61527"/>
        <dbReference type="ChEBI" id="CHEBI:456216"/>
        <dbReference type="EC" id="2.7.1.4"/>
    </reaction>
</comment>
<keyword evidence="5" id="KW-0547">Nucleotide-binding</keyword>
<evidence type="ECO:0000313" key="13">
    <source>
        <dbReference type="EMBL" id="KAJ5079263.1"/>
    </source>
</evidence>
<dbReference type="PANTHER" id="PTHR42742:SF3">
    <property type="entry name" value="FRUCTOKINASE"/>
    <property type="match status" value="1"/>
</dbReference>
<evidence type="ECO:0000256" key="7">
    <source>
        <dbReference type="ARBA" id="ARBA00022833"/>
    </source>
</evidence>
<dbReference type="Gene3D" id="3.30.420.40">
    <property type="match status" value="2"/>
</dbReference>
<gene>
    <name evidence="13" type="ORF">M0811_04284</name>
</gene>
<keyword evidence="7" id="KW-0862">Zinc</keyword>
<proteinExistence type="inferred from homology"/>
<organism evidence="13 14">
    <name type="scientific">Anaeramoeba ignava</name>
    <name type="common">Anaerobic marine amoeba</name>
    <dbReference type="NCBI Taxonomy" id="1746090"/>
    <lineage>
        <taxon>Eukaryota</taxon>
        <taxon>Metamonada</taxon>
        <taxon>Anaeramoebidae</taxon>
        <taxon>Anaeramoeba</taxon>
    </lineage>
</organism>
<dbReference type="InterPro" id="IPR043129">
    <property type="entry name" value="ATPase_NBD"/>
</dbReference>
<name>A0A9Q0LUG5_ANAIG</name>
<evidence type="ECO:0000256" key="10">
    <source>
        <dbReference type="ARBA" id="ARBA00023277"/>
    </source>
</evidence>
<reference evidence="13" key="1">
    <citation type="submission" date="2022-10" db="EMBL/GenBank/DDBJ databases">
        <title>Novel sulphate-reducing endosymbionts in the free-living metamonad Anaeramoeba.</title>
        <authorList>
            <person name="Jerlstrom-Hultqvist J."/>
            <person name="Cepicka I."/>
            <person name="Gallot-Lavallee L."/>
            <person name="Salas-Leiva D."/>
            <person name="Curtis B.A."/>
            <person name="Zahonova K."/>
            <person name="Pipaliya S."/>
            <person name="Dacks J."/>
            <person name="Roger A.J."/>
        </authorList>
    </citation>
    <scope>NUCLEOTIDE SEQUENCE</scope>
    <source>
        <strain evidence="13">BMAN</strain>
    </source>
</reference>
<dbReference type="PROSITE" id="PS01125">
    <property type="entry name" value="ROK"/>
    <property type="match status" value="1"/>
</dbReference>
<evidence type="ECO:0000256" key="12">
    <source>
        <dbReference type="ARBA" id="ARBA00048451"/>
    </source>
</evidence>
<dbReference type="CDD" id="cd24067">
    <property type="entry name" value="ASKHA_NBD_ROK_BsFRK-like"/>
    <property type="match status" value="1"/>
</dbReference>
<evidence type="ECO:0000256" key="1">
    <source>
        <dbReference type="ARBA" id="ARBA00001946"/>
    </source>
</evidence>
<evidence type="ECO:0000256" key="4">
    <source>
        <dbReference type="ARBA" id="ARBA00022723"/>
    </source>
</evidence>
<evidence type="ECO:0000256" key="11">
    <source>
        <dbReference type="ARBA" id="ARBA00038887"/>
    </source>
</evidence>
<dbReference type="FunFam" id="3.30.420.40:FF:000136">
    <property type="entry name" value="Putative fructokinase"/>
    <property type="match status" value="1"/>
</dbReference>
<dbReference type="GO" id="GO:0046872">
    <property type="term" value="F:metal ion binding"/>
    <property type="evidence" value="ECO:0007669"/>
    <property type="project" value="UniProtKB-KW"/>
</dbReference>
<dbReference type="Proteomes" id="UP001149090">
    <property type="component" value="Unassembled WGS sequence"/>
</dbReference>
<evidence type="ECO:0000313" key="14">
    <source>
        <dbReference type="Proteomes" id="UP001149090"/>
    </source>
</evidence>
<dbReference type="PANTHER" id="PTHR42742">
    <property type="entry name" value="TRANSCRIPTIONAL REPRESSOR MPRA"/>
    <property type="match status" value="1"/>
</dbReference>
<comment type="cofactor">
    <cofactor evidence="1">
        <name>Mg(2+)</name>
        <dbReference type="ChEBI" id="CHEBI:18420"/>
    </cofactor>
</comment>
<dbReference type="Pfam" id="PF00480">
    <property type="entry name" value="ROK"/>
    <property type="match status" value="1"/>
</dbReference>
<accession>A0A9Q0LUG5</accession>
<evidence type="ECO:0000256" key="3">
    <source>
        <dbReference type="ARBA" id="ARBA00022679"/>
    </source>
</evidence>
<evidence type="ECO:0000256" key="8">
    <source>
        <dbReference type="ARBA" id="ARBA00022840"/>
    </source>
</evidence>
<sequence length="304" mass="33074">MLQKSLVFAGIEAGGTTFALGIAKGSPTNIIEKTVVDTTNPKETFEKVKSWFSEKKFDGLGIASFGPLELDKSNPKYGYITSTPKPGWKDTNFLGFFKEAFPNIPIGFETDVNAAALAEFNYGGHKELKTCVYVTVGTGIGVGAVVEGNCVHGILHPEVGHIYVPVSKDEEPNFNGTCPFHGCCLEGMACSGSLSKRLGIEPKELRKIPNDHKVWNLFTHYMSHLCVNLTLTYSPNVIILGGGIMQRDPLFPFIRQKTVSLLNGYVAHDLILKNSDQFIVPSKFGSNIGLIGAMEVANLEISKN</sequence>
<dbReference type="AlphaFoldDB" id="A0A9Q0LUG5"/>
<dbReference type="GO" id="GO:0005524">
    <property type="term" value="F:ATP binding"/>
    <property type="evidence" value="ECO:0007669"/>
    <property type="project" value="UniProtKB-KW"/>
</dbReference>
<protein>
    <recommendedName>
        <fullName evidence="11">fructokinase</fullName>
        <ecNumber evidence="11">2.7.1.4</ecNumber>
    </recommendedName>
</protein>
<dbReference type="FunFam" id="3.30.420.40:FF:000153">
    <property type="entry name" value="Putative fructokinase"/>
    <property type="match status" value="1"/>
</dbReference>
<dbReference type="OrthoDB" id="10260668at2759"/>
<evidence type="ECO:0000256" key="5">
    <source>
        <dbReference type="ARBA" id="ARBA00022741"/>
    </source>
</evidence>
<dbReference type="OMA" id="DIQAYYI"/>
<keyword evidence="14" id="KW-1185">Reference proteome</keyword>
<keyword evidence="9" id="KW-0460">Magnesium</keyword>
<keyword evidence="4" id="KW-0479">Metal-binding</keyword>
<comment type="similarity">
    <text evidence="2">Belongs to the ROK (NagC/XylR) family.</text>
</comment>
<dbReference type="EMBL" id="JAPDFW010000033">
    <property type="protein sequence ID" value="KAJ5079263.1"/>
    <property type="molecule type" value="Genomic_DNA"/>
</dbReference>
<evidence type="ECO:0000256" key="6">
    <source>
        <dbReference type="ARBA" id="ARBA00022777"/>
    </source>
</evidence>
<comment type="caution">
    <text evidence="13">The sequence shown here is derived from an EMBL/GenBank/DDBJ whole genome shotgun (WGS) entry which is preliminary data.</text>
</comment>
<keyword evidence="3" id="KW-0808">Transferase</keyword>
<keyword evidence="10" id="KW-0119">Carbohydrate metabolism</keyword>